<dbReference type="InterPro" id="IPR036291">
    <property type="entry name" value="NAD(P)-bd_dom_sf"/>
</dbReference>
<keyword evidence="2" id="KW-0521">NADP</keyword>
<evidence type="ECO:0000256" key="2">
    <source>
        <dbReference type="ARBA" id="ARBA00022857"/>
    </source>
</evidence>
<keyword evidence="3" id="KW-0560">Oxidoreductase</keyword>
<dbReference type="PANTHER" id="PTHR24320">
    <property type="entry name" value="RETINOL DEHYDROGENASE"/>
    <property type="match status" value="1"/>
</dbReference>
<protein>
    <submittedName>
        <fullName evidence="4">Uncharacterized protein</fullName>
    </submittedName>
</protein>
<dbReference type="AlphaFoldDB" id="A0AAN6YSA6"/>
<reference evidence="4" key="2">
    <citation type="submission" date="2023-05" db="EMBL/GenBank/DDBJ databases">
        <authorList>
            <consortium name="Lawrence Berkeley National Laboratory"/>
            <person name="Steindorff A."/>
            <person name="Hensen N."/>
            <person name="Bonometti L."/>
            <person name="Westerberg I."/>
            <person name="Brannstrom I.O."/>
            <person name="Guillou S."/>
            <person name="Cros-Aarteil S."/>
            <person name="Calhoun S."/>
            <person name="Haridas S."/>
            <person name="Kuo A."/>
            <person name="Mondo S."/>
            <person name="Pangilinan J."/>
            <person name="Riley R."/>
            <person name="Labutti K."/>
            <person name="Andreopoulos B."/>
            <person name="Lipzen A."/>
            <person name="Chen C."/>
            <person name="Yanf M."/>
            <person name="Daum C."/>
            <person name="Ng V."/>
            <person name="Clum A."/>
            <person name="Ohm R."/>
            <person name="Martin F."/>
            <person name="Silar P."/>
            <person name="Natvig D."/>
            <person name="Lalanne C."/>
            <person name="Gautier V."/>
            <person name="Ament-Velasquez S.L."/>
            <person name="Kruys A."/>
            <person name="Hutchinson M.I."/>
            <person name="Powell A.J."/>
            <person name="Barry K."/>
            <person name="Miller A.N."/>
            <person name="Grigoriev I.V."/>
            <person name="Debuchy R."/>
            <person name="Gladieux P."/>
            <person name="Thoren M.H."/>
            <person name="Johannesson H."/>
        </authorList>
    </citation>
    <scope>NUCLEOTIDE SEQUENCE</scope>
    <source>
        <strain evidence="4">CBS 990.96</strain>
    </source>
</reference>
<reference evidence="4" key="1">
    <citation type="journal article" date="2023" name="Mol. Phylogenet. Evol.">
        <title>Genome-scale phylogeny and comparative genomics of the fungal order Sordariales.</title>
        <authorList>
            <person name="Hensen N."/>
            <person name="Bonometti L."/>
            <person name="Westerberg I."/>
            <person name="Brannstrom I.O."/>
            <person name="Guillou S."/>
            <person name="Cros-Aarteil S."/>
            <person name="Calhoun S."/>
            <person name="Haridas S."/>
            <person name="Kuo A."/>
            <person name="Mondo S."/>
            <person name="Pangilinan J."/>
            <person name="Riley R."/>
            <person name="LaButti K."/>
            <person name="Andreopoulos B."/>
            <person name="Lipzen A."/>
            <person name="Chen C."/>
            <person name="Yan M."/>
            <person name="Daum C."/>
            <person name="Ng V."/>
            <person name="Clum A."/>
            <person name="Steindorff A."/>
            <person name="Ohm R.A."/>
            <person name="Martin F."/>
            <person name="Silar P."/>
            <person name="Natvig D.O."/>
            <person name="Lalanne C."/>
            <person name="Gautier V."/>
            <person name="Ament-Velasquez S.L."/>
            <person name="Kruys A."/>
            <person name="Hutchinson M.I."/>
            <person name="Powell A.J."/>
            <person name="Barry K."/>
            <person name="Miller A.N."/>
            <person name="Grigoriev I.V."/>
            <person name="Debuchy R."/>
            <person name="Gladieux P."/>
            <person name="Hiltunen Thoren M."/>
            <person name="Johannesson H."/>
        </authorList>
    </citation>
    <scope>NUCLEOTIDE SEQUENCE</scope>
    <source>
        <strain evidence="4">CBS 990.96</strain>
    </source>
</reference>
<sequence>MSFLPEPLRMLVTNPRIGDMSSDGPLAYALRQKLTGNINLPKDLSLINKTILITGATSGVGLSSSRQLLHLGANLIIGARSLQRAKTLRADLLKSTPNGKVSIYELDMESLDSVDSFISHISADNDIRFDLVLLNAGIYSTKKTPADSQDATPHLLQVNFRATAYLALRLLPFIINKPEGRLVLVTSEAHAWATYTPPPGDSTKLLSSLPRTITAEEEYYTAKLFLALFGRELASRLENPTTILTTPGFCASGFFREGESALTKIIYATSARSCEQGAKLHLHALTCPDIKSGTYLRDGKEANLSKFAESDEGKLVQKRLWDEIVELVQNRGWNVEMN</sequence>
<dbReference type="PANTHER" id="PTHR24320:SF252">
    <property type="entry name" value="DEHYDROGENASE_REDUCTASE FAMILY PROTEIN, PUTATIVE (AFU_ORTHOLOGUE AFUA_3G08550)-RELATED"/>
    <property type="match status" value="1"/>
</dbReference>
<organism evidence="4 5">
    <name type="scientific">Podospora fimiseda</name>
    <dbReference type="NCBI Taxonomy" id="252190"/>
    <lineage>
        <taxon>Eukaryota</taxon>
        <taxon>Fungi</taxon>
        <taxon>Dikarya</taxon>
        <taxon>Ascomycota</taxon>
        <taxon>Pezizomycotina</taxon>
        <taxon>Sordariomycetes</taxon>
        <taxon>Sordariomycetidae</taxon>
        <taxon>Sordariales</taxon>
        <taxon>Podosporaceae</taxon>
        <taxon>Podospora</taxon>
    </lineage>
</organism>
<proteinExistence type="inferred from homology"/>
<dbReference type="Pfam" id="PF00106">
    <property type="entry name" value="adh_short"/>
    <property type="match status" value="1"/>
</dbReference>
<comment type="similarity">
    <text evidence="1">Belongs to the short-chain dehydrogenases/reductases (SDR) family.</text>
</comment>
<evidence type="ECO:0000313" key="5">
    <source>
        <dbReference type="Proteomes" id="UP001301958"/>
    </source>
</evidence>
<comment type="caution">
    <text evidence="4">The sequence shown here is derived from an EMBL/GenBank/DDBJ whole genome shotgun (WGS) entry which is preliminary data.</text>
</comment>
<dbReference type="InterPro" id="IPR002347">
    <property type="entry name" value="SDR_fam"/>
</dbReference>
<dbReference type="GO" id="GO:0016491">
    <property type="term" value="F:oxidoreductase activity"/>
    <property type="evidence" value="ECO:0007669"/>
    <property type="project" value="UniProtKB-KW"/>
</dbReference>
<evidence type="ECO:0000256" key="1">
    <source>
        <dbReference type="ARBA" id="ARBA00006484"/>
    </source>
</evidence>
<dbReference type="Gene3D" id="3.40.50.720">
    <property type="entry name" value="NAD(P)-binding Rossmann-like Domain"/>
    <property type="match status" value="1"/>
</dbReference>
<dbReference type="EMBL" id="MU865504">
    <property type="protein sequence ID" value="KAK4221927.1"/>
    <property type="molecule type" value="Genomic_DNA"/>
</dbReference>
<evidence type="ECO:0000256" key="3">
    <source>
        <dbReference type="ARBA" id="ARBA00023002"/>
    </source>
</evidence>
<dbReference type="PRINTS" id="PR00081">
    <property type="entry name" value="GDHRDH"/>
</dbReference>
<keyword evidence="5" id="KW-1185">Reference proteome</keyword>
<evidence type="ECO:0000313" key="4">
    <source>
        <dbReference type="EMBL" id="KAK4221927.1"/>
    </source>
</evidence>
<dbReference type="SUPFAM" id="SSF51735">
    <property type="entry name" value="NAD(P)-binding Rossmann-fold domains"/>
    <property type="match status" value="1"/>
</dbReference>
<accession>A0AAN6YSA6</accession>
<name>A0AAN6YSA6_9PEZI</name>
<gene>
    <name evidence="4" type="ORF">QBC38DRAFT_376208</name>
</gene>
<dbReference type="Proteomes" id="UP001301958">
    <property type="component" value="Unassembled WGS sequence"/>
</dbReference>